<evidence type="ECO:0000256" key="4">
    <source>
        <dbReference type="ARBA" id="ARBA00022833"/>
    </source>
</evidence>
<keyword evidence="10" id="KW-1185">Reference proteome</keyword>
<name>A0AAF0F2Z9_9BASI</name>
<proteinExistence type="predicted"/>
<evidence type="ECO:0000256" key="2">
    <source>
        <dbReference type="ARBA" id="ARBA00022723"/>
    </source>
</evidence>
<dbReference type="InterPro" id="IPR019787">
    <property type="entry name" value="Znf_PHD-finger"/>
</dbReference>
<organism evidence="9 10">
    <name type="scientific">Malassezia japonica</name>
    <dbReference type="NCBI Taxonomy" id="223818"/>
    <lineage>
        <taxon>Eukaryota</taxon>
        <taxon>Fungi</taxon>
        <taxon>Dikarya</taxon>
        <taxon>Basidiomycota</taxon>
        <taxon>Ustilaginomycotina</taxon>
        <taxon>Malasseziomycetes</taxon>
        <taxon>Malasseziales</taxon>
        <taxon>Malasseziaceae</taxon>
        <taxon>Malassezia</taxon>
    </lineage>
</organism>
<evidence type="ECO:0000256" key="1">
    <source>
        <dbReference type="ARBA" id="ARBA00004123"/>
    </source>
</evidence>
<dbReference type="PANTHER" id="PTHR46174:SF1">
    <property type="entry name" value="CXXC-TYPE ZINC FINGER PROTEIN 1"/>
    <property type="match status" value="1"/>
</dbReference>
<dbReference type="GO" id="GO:0048188">
    <property type="term" value="C:Set1C/COMPASS complex"/>
    <property type="evidence" value="ECO:0007669"/>
    <property type="project" value="InterPro"/>
</dbReference>
<dbReference type="Gene3D" id="2.60.120.650">
    <property type="entry name" value="Cupin"/>
    <property type="match status" value="1"/>
</dbReference>
<evidence type="ECO:0000256" key="5">
    <source>
        <dbReference type="ARBA" id="ARBA00023242"/>
    </source>
</evidence>
<feature type="domain" description="PHD-type" evidence="8">
    <location>
        <begin position="34"/>
        <end position="85"/>
    </location>
</feature>
<gene>
    <name evidence="9" type="primary">SPP1</name>
    <name evidence="9" type="ORF">MJAP1_002065</name>
</gene>
<reference evidence="9" key="1">
    <citation type="submission" date="2023-03" db="EMBL/GenBank/DDBJ databases">
        <title>Mating type loci evolution in Malassezia.</title>
        <authorList>
            <person name="Coelho M.A."/>
        </authorList>
    </citation>
    <scope>NUCLEOTIDE SEQUENCE</scope>
    <source>
        <strain evidence="9">CBS 9431</strain>
    </source>
</reference>
<dbReference type="SMART" id="SM00249">
    <property type="entry name" value="PHD"/>
    <property type="match status" value="1"/>
</dbReference>
<dbReference type="GO" id="GO:0008270">
    <property type="term" value="F:zinc ion binding"/>
    <property type="evidence" value="ECO:0007669"/>
    <property type="project" value="UniProtKB-KW"/>
</dbReference>
<evidence type="ECO:0000313" key="10">
    <source>
        <dbReference type="Proteomes" id="UP001217754"/>
    </source>
</evidence>
<sequence length="362" mass="39576">MDERKRKDAPDAPDASKKSAVHGLDAGEEAPVPLRYCICRQEFEDDRVMIACDFCDEWYHAACLGIADEAVELIDQFVCPECEKKMDARTSYKAACKADGCSSAARLPMSRYCSDACGMRTVKARADRVRPPNAEFHTEIVQRGDARRGVVVWTRPALASVDDASLDAWFRAMQKGMAMPSAVPAVPPGTSSGQHALAHATALPSRRDASLERELARLRTLAAQGNTMIDVLAVRTKLLQLAEDRVSTLPLADDDGKRDAGPRCGFDARLAWPDEALWQWATSPAGRAMLQEEIPLDGTLAGDAHGPAVVCGTAKRRCKRHADWSIVRGAEAEVARELQTSYVSALAEREQHVRALLEHTPT</sequence>
<evidence type="ECO:0000259" key="8">
    <source>
        <dbReference type="PROSITE" id="PS50016"/>
    </source>
</evidence>
<evidence type="ECO:0000256" key="3">
    <source>
        <dbReference type="ARBA" id="ARBA00022771"/>
    </source>
</evidence>
<dbReference type="GeneID" id="85225714"/>
<dbReference type="PROSITE" id="PS01359">
    <property type="entry name" value="ZF_PHD_1"/>
    <property type="match status" value="1"/>
</dbReference>
<dbReference type="InterPro" id="IPR001965">
    <property type="entry name" value="Znf_PHD"/>
</dbReference>
<accession>A0AAF0F2Z9</accession>
<dbReference type="PANTHER" id="PTHR46174">
    <property type="entry name" value="CXXC-TYPE ZINC FINGER PROTEIN 1"/>
    <property type="match status" value="1"/>
</dbReference>
<comment type="subcellular location">
    <subcellularLocation>
        <location evidence="1">Nucleus</location>
    </subcellularLocation>
</comment>
<keyword evidence="3 6" id="KW-0863">Zinc-finger</keyword>
<protein>
    <submittedName>
        <fullName evidence="9">COMPASS (Complex proteins associated with Set1p) component</fullName>
    </submittedName>
</protein>
<dbReference type="EMBL" id="CP119960">
    <property type="protein sequence ID" value="WFD39094.1"/>
    <property type="molecule type" value="Genomic_DNA"/>
</dbReference>
<dbReference type="Proteomes" id="UP001217754">
    <property type="component" value="Chromosome 3"/>
</dbReference>
<feature type="compositionally biased region" description="Basic and acidic residues" evidence="7">
    <location>
        <begin position="1"/>
        <end position="17"/>
    </location>
</feature>
<evidence type="ECO:0000313" key="9">
    <source>
        <dbReference type="EMBL" id="WFD39094.1"/>
    </source>
</evidence>
<evidence type="ECO:0000256" key="6">
    <source>
        <dbReference type="PROSITE-ProRule" id="PRU00146"/>
    </source>
</evidence>
<dbReference type="AlphaFoldDB" id="A0AAF0F2Z9"/>
<evidence type="ECO:0000256" key="7">
    <source>
        <dbReference type="SAM" id="MobiDB-lite"/>
    </source>
</evidence>
<dbReference type="RefSeq" id="XP_060121991.1">
    <property type="nucleotide sequence ID" value="XM_060266008.1"/>
</dbReference>
<keyword evidence="4" id="KW-0862">Zinc</keyword>
<keyword evidence="2" id="KW-0479">Metal-binding</keyword>
<dbReference type="GO" id="GO:0045893">
    <property type="term" value="P:positive regulation of DNA-templated transcription"/>
    <property type="evidence" value="ECO:0007669"/>
    <property type="project" value="TreeGrafter"/>
</dbReference>
<dbReference type="SUPFAM" id="SSF57903">
    <property type="entry name" value="FYVE/PHD zinc finger"/>
    <property type="match status" value="1"/>
</dbReference>
<feature type="region of interest" description="Disordered" evidence="7">
    <location>
        <begin position="1"/>
        <end position="23"/>
    </location>
</feature>
<dbReference type="InterPro" id="IPR011011">
    <property type="entry name" value="Znf_FYVE_PHD"/>
</dbReference>
<dbReference type="InterPro" id="IPR037869">
    <property type="entry name" value="Spp1/CFP1"/>
</dbReference>
<dbReference type="InterPro" id="IPR019786">
    <property type="entry name" value="Zinc_finger_PHD-type_CS"/>
</dbReference>
<dbReference type="Pfam" id="PF00628">
    <property type="entry name" value="PHD"/>
    <property type="match status" value="1"/>
</dbReference>
<keyword evidence="5" id="KW-0539">Nucleus</keyword>
<dbReference type="PROSITE" id="PS50016">
    <property type="entry name" value="ZF_PHD_2"/>
    <property type="match status" value="1"/>
</dbReference>